<evidence type="ECO:0000259" key="8">
    <source>
        <dbReference type="PROSITE" id="PS51039"/>
    </source>
</evidence>
<dbReference type="Proteomes" id="UP000289340">
    <property type="component" value="Chromosome 10"/>
</dbReference>
<dbReference type="GO" id="GO:0008270">
    <property type="term" value="F:zinc ion binding"/>
    <property type="evidence" value="ECO:0007669"/>
    <property type="project" value="UniProtKB-KW"/>
</dbReference>
<dbReference type="InterPro" id="IPR002653">
    <property type="entry name" value="Znf_A20"/>
</dbReference>
<dbReference type="AlphaFoldDB" id="A0A445IJ80"/>
<evidence type="ECO:0000313" key="9">
    <source>
        <dbReference type="EMBL" id="RZB86108.1"/>
    </source>
</evidence>
<gene>
    <name evidence="9" type="ORF">D0Y65_026254</name>
</gene>
<dbReference type="PROSITE" id="PS51036">
    <property type="entry name" value="ZF_A20"/>
    <property type="match status" value="1"/>
</dbReference>
<organism evidence="9 10">
    <name type="scientific">Glycine soja</name>
    <name type="common">Wild soybean</name>
    <dbReference type="NCBI Taxonomy" id="3848"/>
    <lineage>
        <taxon>Eukaryota</taxon>
        <taxon>Viridiplantae</taxon>
        <taxon>Streptophyta</taxon>
        <taxon>Embryophyta</taxon>
        <taxon>Tracheophyta</taxon>
        <taxon>Spermatophyta</taxon>
        <taxon>Magnoliopsida</taxon>
        <taxon>eudicotyledons</taxon>
        <taxon>Gunneridae</taxon>
        <taxon>Pentapetalae</taxon>
        <taxon>rosids</taxon>
        <taxon>fabids</taxon>
        <taxon>Fabales</taxon>
        <taxon>Fabaceae</taxon>
        <taxon>Papilionoideae</taxon>
        <taxon>50 kb inversion clade</taxon>
        <taxon>NPAAA clade</taxon>
        <taxon>indigoferoid/millettioid clade</taxon>
        <taxon>Phaseoleae</taxon>
        <taxon>Glycine</taxon>
        <taxon>Glycine subgen. Soja</taxon>
    </lineage>
</organism>
<dbReference type="EMBL" id="QZWG01000010">
    <property type="protein sequence ID" value="RZB86108.1"/>
    <property type="molecule type" value="Genomic_DNA"/>
</dbReference>
<sequence>MAEEHRCEPPEGHRLCVNNCGFFGSTATMNLCSKCYSAIRLKEQEEASTKSTIETALSSASSAKPSSSTSPPPSAVDVLMESPPPSAAEVEVAVTVTVAVASSSISINSGSVAQPNRCATCRKRVGLTGFKCRCGVTFCGAHRYPEEHACGFDFKTVGREEIARANPVIKAEKLRRI</sequence>
<keyword evidence="4" id="KW-0862">Zinc</keyword>
<keyword evidence="10" id="KW-1185">Reference proteome</keyword>
<dbReference type="InterPro" id="IPR035896">
    <property type="entry name" value="AN1-like_Znf"/>
</dbReference>
<reference evidence="9 10" key="1">
    <citation type="submission" date="2018-09" db="EMBL/GenBank/DDBJ databases">
        <title>A high-quality reference genome of wild soybean provides a powerful tool to mine soybean genomes.</title>
        <authorList>
            <person name="Xie M."/>
            <person name="Chung C.Y.L."/>
            <person name="Li M.-W."/>
            <person name="Wong F.-L."/>
            <person name="Chan T.-F."/>
            <person name="Lam H.-M."/>
        </authorList>
    </citation>
    <scope>NUCLEOTIDE SEQUENCE [LARGE SCALE GENOMIC DNA]</scope>
    <source>
        <strain evidence="10">cv. W05</strain>
        <tissue evidence="9">Hypocotyl of etiolated seedlings</tissue>
    </source>
</reference>
<dbReference type="SMART" id="SM00259">
    <property type="entry name" value="ZnF_A20"/>
    <property type="match status" value="1"/>
</dbReference>
<dbReference type="SUPFAM" id="SSF118310">
    <property type="entry name" value="AN1-like Zinc finger"/>
    <property type="match status" value="1"/>
</dbReference>
<dbReference type="GO" id="GO:0003677">
    <property type="term" value="F:DNA binding"/>
    <property type="evidence" value="ECO:0007669"/>
    <property type="project" value="InterPro"/>
</dbReference>
<comment type="function">
    <text evidence="1">May be involved in environmental stress response.</text>
</comment>
<dbReference type="PROSITE" id="PS51039">
    <property type="entry name" value="ZF_AN1"/>
    <property type="match status" value="1"/>
</dbReference>
<evidence type="ECO:0000256" key="4">
    <source>
        <dbReference type="ARBA" id="ARBA00022833"/>
    </source>
</evidence>
<dbReference type="SMART" id="SM00154">
    <property type="entry name" value="ZnF_AN1"/>
    <property type="match status" value="1"/>
</dbReference>
<evidence type="ECO:0000256" key="5">
    <source>
        <dbReference type="PROSITE-ProRule" id="PRU00449"/>
    </source>
</evidence>
<evidence type="ECO:0000313" key="10">
    <source>
        <dbReference type="Proteomes" id="UP000289340"/>
    </source>
</evidence>
<protein>
    <submittedName>
        <fullName evidence="9">Zinc finger A20 and AN1 domain-containing stress-associated protein 4</fullName>
    </submittedName>
</protein>
<dbReference type="Pfam" id="PF01754">
    <property type="entry name" value="zf-A20"/>
    <property type="match status" value="1"/>
</dbReference>
<proteinExistence type="predicted"/>
<evidence type="ECO:0000256" key="2">
    <source>
        <dbReference type="ARBA" id="ARBA00022723"/>
    </source>
</evidence>
<dbReference type="Gene3D" id="4.10.1110.10">
    <property type="entry name" value="AN1-like Zinc finger"/>
    <property type="match status" value="1"/>
</dbReference>
<evidence type="ECO:0000259" key="7">
    <source>
        <dbReference type="PROSITE" id="PS51036"/>
    </source>
</evidence>
<dbReference type="PANTHER" id="PTHR10634">
    <property type="entry name" value="AN1-TYPE ZINC FINGER PROTEIN"/>
    <property type="match status" value="1"/>
</dbReference>
<dbReference type="Gramene" id="XM_028329423.1">
    <property type="protein sequence ID" value="XP_028185224.1"/>
    <property type="gene ID" value="LOC114372039"/>
</dbReference>
<evidence type="ECO:0000256" key="3">
    <source>
        <dbReference type="ARBA" id="ARBA00022771"/>
    </source>
</evidence>
<dbReference type="Gene3D" id="1.20.5.4770">
    <property type="match status" value="1"/>
</dbReference>
<dbReference type="Pfam" id="PF01428">
    <property type="entry name" value="zf-AN1"/>
    <property type="match status" value="1"/>
</dbReference>
<evidence type="ECO:0000256" key="6">
    <source>
        <dbReference type="SAM" id="MobiDB-lite"/>
    </source>
</evidence>
<dbReference type="FunFam" id="4.10.1110.10:FF:000001">
    <property type="entry name" value="Zinc finger AN1-type containing 6"/>
    <property type="match status" value="1"/>
</dbReference>
<dbReference type="InterPro" id="IPR000058">
    <property type="entry name" value="Znf_AN1"/>
</dbReference>
<keyword evidence="3 5" id="KW-0863">Zinc-finger</keyword>
<evidence type="ECO:0000256" key="1">
    <source>
        <dbReference type="ARBA" id="ARBA00003732"/>
    </source>
</evidence>
<accession>A0A445IJ80</accession>
<dbReference type="PANTHER" id="PTHR10634:SF67">
    <property type="entry name" value="AN1-TYPE ZINC FINGER PROTEIN 3"/>
    <property type="match status" value="1"/>
</dbReference>
<dbReference type="SUPFAM" id="SSF57716">
    <property type="entry name" value="Glucocorticoid receptor-like (DNA-binding domain)"/>
    <property type="match status" value="1"/>
</dbReference>
<feature type="domain" description="AN1-type" evidence="8">
    <location>
        <begin position="112"/>
        <end position="158"/>
    </location>
</feature>
<dbReference type="SMR" id="A0A445IJ80"/>
<keyword evidence="2" id="KW-0479">Metal-binding</keyword>
<name>A0A445IJ80_GLYSO</name>
<comment type="caution">
    <text evidence="9">The sequence shown here is derived from an EMBL/GenBank/DDBJ whole genome shotgun (WGS) entry which is preliminary data.</text>
</comment>
<feature type="domain" description="A20-type" evidence="7">
    <location>
        <begin position="10"/>
        <end position="44"/>
    </location>
</feature>
<dbReference type="InterPro" id="IPR050652">
    <property type="entry name" value="AN1_A20_ZnFinger"/>
</dbReference>
<feature type="compositionally biased region" description="Low complexity" evidence="6">
    <location>
        <begin position="56"/>
        <end position="69"/>
    </location>
</feature>
<feature type="region of interest" description="Disordered" evidence="6">
    <location>
        <begin position="50"/>
        <end position="76"/>
    </location>
</feature>